<evidence type="ECO:0000313" key="1">
    <source>
        <dbReference type="EMBL" id="RUS29020.1"/>
    </source>
</evidence>
<organism evidence="1 2">
    <name type="scientific">Jimgerdemannia flammicorona</name>
    <dbReference type="NCBI Taxonomy" id="994334"/>
    <lineage>
        <taxon>Eukaryota</taxon>
        <taxon>Fungi</taxon>
        <taxon>Fungi incertae sedis</taxon>
        <taxon>Mucoromycota</taxon>
        <taxon>Mucoromycotina</taxon>
        <taxon>Endogonomycetes</taxon>
        <taxon>Endogonales</taxon>
        <taxon>Endogonaceae</taxon>
        <taxon>Jimgerdemannia</taxon>
    </lineage>
</organism>
<protein>
    <submittedName>
        <fullName evidence="1">Uncharacterized protein</fullName>
    </submittedName>
</protein>
<proteinExistence type="predicted"/>
<dbReference type="EMBL" id="RBNJ01005766">
    <property type="protein sequence ID" value="RUS29020.1"/>
    <property type="molecule type" value="Genomic_DNA"/>
</dbReference>
<gene>
    <name evidence="1" type="ORF">BC938DRAFT_481158</name>
</gene>
<accession>A0A433QGR3</accession>
<dbReference type="AlphaFoldDB" id="A0A433QGR3"/>
<sequence>MGGSKLASSKEGLKRICGKLSQSDEVGLIKFSGGVEVTKFEITRIRCYLERHIEMGEAIFTRLYFAKRKCTDLGQDRGASKQKCTLLALALDFEFAEMQGCRGEWVDGNVDGLSRVKVDGYSVEKGCLFERASEDQVREQEMCVIAFLETDRQSGLSFVVDQLIEGL</sequence>
<dbReference type="Proteomes" id="UP000274822">
    <property type="component" value="Unassembled WGS sequence"/>
</dbReference>
<keyword evidence="2" id="KW-1185">Reference proteome</keyword>
<evidence type="ECO:0000313" key="2">
    <source>
        <dbReference type="Proteomes" id="UP000274822"/>
    </source>
</evidence>
<feature type="non-terminal residue" evidence="1">
    <location>
        <position position="167"/>
    </location>
</feature>
<comment type="caution">
    <text evidence="1">The sequence shown here is derived from an EMBL/GenBank/DDBJ whole genome shotgun (WGS) entry which is preliminary data.</text>
</comment>
<reference evidence="1 2" key="1">
    <citation type="journal article" date="2018" name="New Phytol.">
        <title>Phylogenomics of Endogonaceae and evolution of mycorrhizas within Mucoromycota.</title>
        <authorList>
            <person name="Chang Y."/>
            <person name="Desiro A."/>
            <person name="Na H."/>
            <person name="Sandor L."/>
            <person name="Lipzen A."/>
            <person name="Clum A."/>
            <person name="Barry K."/>
            <person name="Grigoriev I.V."/>
            <person name="Martin F.M."/>
            <person name="Stajich J.E."/>
            <person name="Smith M.E."/>
            <person name="Bonito G."/>
            <person name="Spatafora J.W."/>
        </authorList>
    </citation>
    <scope>NUCLEOTIDE SEQUENCE [LARGE SCALE GENOMIC DNA]</scope>
    <source>
        <strain evidence="1 2">AD002</strain>
    </source>
</reference>
<name>A0A433QGR3_9FUNG</name>